<keyword evidence="3" id="KW-1185">Reference proteome</keyword>
<dbReference type="PANTHER" id="PTHR32432:SF3">
    <property type="entry name" value="ETHANOLAMINE UTILIZATION PROTEIN EUTJ"/>
    <property type="match status" value="1"/>
</dbReference>
<dbReference type="InterPro" id="IPR005883">
    <property type="entry name" value="PilM"/>
</dbReference>
<evidence type="ECO:0000313" key="3">
    <source>
        <dbReference type="Proteomes" id="UP001329313"/>
    </source>
</evidence>
<protein>
    <submittedName>
        <fullName evidence="2">Pilus assembly protein PilM</fullName>
    </submittedName>
</protein>
<dbReference type="InterPro" id="IPR003494">
    <property type="entry name" value="SHS2_FtsA"/>
</dbReference>
<gene>
    <name evidence="2" type="primary">pilM</name>
    <name evidence="2" type="ORF">RYJ27_04270</name>
</gene>
<dbReference type="KEGG" id="mliy:RYJ27_04270"/>
<name>A0AAU0MIE4_9MICO</name>
<sequence>MAKTRIALEITEESVRAVEVSTGRTPAVVAAAEVPLPPGAARDSEVLDPDAVAVAVKQLWSRGGFRARRVVLAIASRRILVREHVAPAMKPEHLRQALPFQVQDLLPVPVAQAVLDFYPTLEHDGKIHGLLVAAVAETVETLIRTLAKARLKVDVVDLAPFGLARAAQKLAPTDCVAMVHLGDHTSCVVIVDAGVPRFVRIIPATLPTAVVRGRTDAARAGAGDPSVPAPVRELALAGGMSGAADGAPSLDTPSVPTLRARASARAGSLDPVVTEMVARVKDTITFYDERPGAIRPVSGVFVSGAGFAASGMDAALGEAVRVPMLAVTAGELLPGPGAPSEGDLPLDLVPALGVLLREVPAWSRA</sequence>
<dbReference type="InterPro" id="IPR043129">
    <property type="entry name" value="ATPase_NBD"/>
</dbReference>
<evidence type="ECO:0000259" key="1">
    <source>
        <dbReference type="SMART" id="SM00842"/>
    </source>
</evidence>
<evidence type="ECO:0000313" key="2">
    <source>
        <dbReference type="EMBL" id="WOQ70431.1"/>
    </source>
</evidence>
<proteinExistence type="predicted"/>
<dbReference type="GO" id="GO:0051301">
    <property type="term" value="P:cell division"/>
    <property type="evidence" value="ECO:0007669"/>
    <property type="project" value="InterPro"/>
</dbReference>
<dbReference type="SMART" id="SM00842">
    <property type="entry name" value="FtsA"/>
    <property type="match status" value="1"/>
</dbReference>
<dbReference type="Proteomes" id="UP001329313">
    <property type="component" value="Chromosome"/>
</dbReference>
<dbReference type="Gene3D" id="3.30.420.40">
    <property type="match status" value="1"/>
</dbReference>
<reference evidence="2 3" key="1">
    <citation type="submission" date="2023-10" db="EMBL/GenBank/DDBJ databases">
        <title>Y20.</title>
        <authorList>
            <person name="Zhang G."/>
            <person name="Ding Y."/>
        </authorList>
    </citation>
    <scope>NUCLEOTIDE SEQUENCE [LARGE SCALE GENOMIC DNA]</scope>
    <source>
        <strain evidence="2 3">Y20</strain>
    </source>
</reference>
<dbReference type="InterPro" id="IPR050696">
    <property type="entry name" value="FtsA/MreB"/>
</dbReference>
<dbReference type="AlphaFoldDB" id="A0AAU0MIE4"/>
<dbReference type="Pfam" id="PF11104">
    <property type="entry name" value="PilM_2"/>
    <property type="match status" value="1"/>
</dbReference>
<dbReference type="SUPFAM" id="SSF53067">
    <property type="entry name" value="Actin-like ATPase domain"/>
    <property type="match status" value="1"/>
</dbReference>
<organism evidence="2 3">
    <name type="scientific">Microbacterium limosum</name>
    <dbReference type="NCBI Taxonomy" id="3079935"/>
    <lineage>
        <taxon>Bacteria</taxon>
        <taxon>Bacillati</taxon>
        <taxon>Actinomycetota</taxon>
        <taxon>Actinomycetes</taxon>
        <taxon>Micrococcales</taxon>
        <taxon>Microbacteriaceae</taxon>
        <taxon>Microbacterium</taxon>
    </lineage>
</organism>
<dbReference type="PANTHER" id="PTHR32432">
    <property type="entry name" value="CELL DIVISION PROTEIN FTSA-RELATED"/>
    <property type="match status" value="1"/>
</dbReference>
<dbReference type="RefSeq" id="WP_330171512.1">
    <property type="nucleotide sequence ID" value="NZ_CP137080.1"/>
</dbReference>
<feature type="domain" description="SHS2" evidence="1">
    <location>
        <begin position="5"/>
        <end position="167"/>
    </location>
</feature>
<dbReference type="CDD" id="cd24049">
    <property type="entry name" value="ASKHA_NBD_PilM"/>
    <property type="match status" value="1"/>
</dbReference>
<dbReference type="EMBL" id="CP137080">
    <property type="protein sequence ID" value="WOQ70431.1"/>
    <property type="molecule type" value="Genomic_DNA"/>
</dbReference>
<accession>A0AAU0MIE4</accession>